<keyword evidence="2" id="KW-1185">Reference proteome</keyword>
<dbReference type="RefSeq" id="WP_091781826.1">
    <property type="nucleotide sequence ID" value="NZ_LT629711.1"/>
</dbReference>
<evidence type="ECO:0000313" key="1">
    <source>
        <dbReference type="EMBL" id="SDO87245.1"/>
    </source>
</evidence>
<gene>
    <name evidence="1" type="ORF">SAMN04489867_0812</name>
</gene>
<evidence type="ECO:0000313" key="2">
    <source>
        <dbReference type="Proteomes" id="UP000199077"/>
    </source>
</evidence>
<dbReference type="AlphaFoldDB" id="A0A1H0N412"/>
<name>A0A1H0N412_9MICO</name>
<organism evidence="1 2">
    <name type="scientific">Pedococcus dokdonensis</name>
    <dbReference type="NCBI Taxonomy" id="443156"/>
    <lineage>
        <taxon>Bacteria</taxon>
        <taxon>Bacillati</taxon>
        <taxon>Actinomycetota</taxon>
        <taxon>Actinomycetes</taxon>
        <taxon>Micrococcales</taxon>
        <taxon>Intrasporangiaceae</taxon>
        <taxon>Pedococcus</taxon>
    </lineage>
</organism>
<dbReference type="OrthoDB" id="9982159at2"/>
<accession>A0A1H0N412</accession>
<proteinExistence type="predicted"/>
<dbReference type="EMBL" id="LT629711">
    <property type="protein sequence ID" value="SDO87245.1"/>
    <property type="molecule type" value="Genomic_DNA"/>
</dbReference>
<dbReference type="Proteomes" id="UP000199077">
    <property type="component" value="Chromosome I"/>
</dbReference>
<reference evidence="2" key="1">
    <citation type="submission" date="2016-10" db="EMBL/GenBank/DDBJ databases">
        <authorList>
            <person name="Varghese N."/>
            <person name="Submissions S."/>
        </authorList>
    </citation>
    <scope>NUCLEOTIDE SEQUENCE [LARGE SCALE GENOMIC DNA]</scope>
    <source>
        <strain evidence="2">DSM 22329</strain>
    </source>
</reference>
<sequence>MLDHDDHPDACRWAARWRAPVLALAATIPDDRPLGVVLLGPAHGLVRLSSHAQYRTAGPARSRAGRMPGDDSMSEAKARAAVVCRLGHIH</sequence>
<protein>
    <submittedName>
        <fullName evidence="1">Uncharacterized protein</fullName>
    </submittedName>
</protein>